<name>A0AAV4FU91_9GAST</name>
<evidence type="ECO:0000313" key="3">
    <source>
        <dbReference type="Proteomes" id="UP000762676"/>
    </source>
</evidence>
<evidence type="ECO:0000256" key="1">
    <source>
        <dbReference type="SAM" id="MobiDB-lite"/>
    </source>
</evidence>
<evidence type="ECO:0000313" key="2">
    <source>
        <dbReference type="EMBL" id="GFR76561.1"/>
    </source>
</evidence>
<dbReference type="AlphaFoldDB" id="A0AAV4FU91"/>
<accession>A0AAV4FU91</accession>
<sequence length="71" mass="7709">MGSHGKLCMPKLGLHPSNRKKMPMATGQEGSRPMQQRSIAQDSPTGTSGDWRGLSTKVRGIYVGALGREKR</sequence>
<keyword evidence="3" id="KW-1185">Reference proteome</keyword>
<gene>
    <name evidence="2" type="ORF">ElyMa_002215600</name>
</gene>
<dbReference type="Proteomes" id="UP000762676">
    <property type="component" value="Unassembled WGS sequence"/>
</dbReference>
<dbReference type="EMBL" id="BMAT01004592">
    <property type="protein sequence ID" value="GFR76561.1"/>
    <property type="molecule type" value="Genomic_DNA"/>
</dbReference>
<feature type="region of interest" description="Disordered" evidence="1">
    <location>
        <begin position="1"/>
        <end position="53"/>
    </location>
</feature>
<comment type="caution">
    <text evidence="2">The sequence shown here is derived from an EMBL/GenBank/DDBJ whole genome shotgun (WGS) entry which is preliminary data.</text>
</comment>
<organism evidence="2 3">
    <name type="scientific">Elysia marginata</name>
    <dbReference type="NCBI Taxonomy" id="1093978"/>
    <lineage>
        <taxon>Eukaryota</taxon>
        <taxon>Metazoa</taxon>
        <taxon>Spiralia</taxon>
        <taxon>Lophotrochozoa</taxon>
        <taxon>Mollusca</taxon>
        <taxon>Gastropoda</taxon>
        <taxon>Heterobranchia</taxon>
        <taxon>Euthyneura</taxon>
        <taxon>Panpulmonata</taxon>
        <taxon>Sacoglossa</taxon>
        <taxon>Placobranchoidea</taxon>
        <taxon>Plakobranchidae</taxon>
        <taxon>Elysia</taxon>
    </lineage>
</organism>
<reference evidence="2 3" key="1">
    <citation type="journal article" date="2021" name="Elife">
        <title>Chloroplast acquisition without the gene transfer in kleptoplastic sea slugs, Plakobranchus ocellatus.</title>
        <authorList>
            <person name="Maeda T."/>
            <person name="Takahashi S."/>
            <person name="Yoshida T."/>
            <person name="Shimamura S."/>
            <person name="Takaki Y."/>
            <person name="Nagai Y."/>
            <person name="Toyoda A."/>
            <person name="Suzuki Y."/>
            <person name="Arimoto A."/>
            <person name="Ishii H."/>
            <person name="Satoh N."/>
            <person name="Nishiyama T."/>
            <person name="Hasebe M."/>
            <person name="Maruyama T."/>
            <person name="Minagawa J."/>
            <person name="Obokata J."/>
            <person name="Shigenobu S."/>
        </authorList>
    </citation>
    <scope>NUCLEOTIDE SEQUENCE [LARGE SCALE GENOMIC DNA]</scope>
</reference>
<proteinExistence type="predicted"/>
<protein>
    <submittedName>
        <fullName evidence="2">Uncharacterized protein</fullName>
    </submittedName>
</protein>
<feature type="compositionally biased region" description="Polar residues" evidence="1">
    <location>
        <begin position="33"/>
        <end position="48"/>
    </location>
</feature>